<feature type="binding site" evidence="12">
    <location>
        <position position="618"/>
    </location>
    <ligand>
        <name>FAD</name>
        <dbReference type="ChEBI" id="CHEBI:57692"/>
    </ligand>
</feature>
<dbReference type="Pfam" id="PF00564">
    <property type="entry name" value="PB1"/>
    <property type="match status" value="1"/>
</dbReference>
<evidence type="ECO:0000256" key="1">
    <source>
        <dbReference type="ARBA" id="ARBA00001974"/>
    </source>
</evidence>
<feature type="binding site" evidence="13">
    <location>
        <position position="259"/>
    </location>
    <ligand>
        <name>[2Fe-2S] cluster</name>
        <dbReference type="ChEBI" id="CHEBI:190135"/>
        <label>1</label>
    </ligand>
</feature>
<comment type="similarity">
    <text evidence="2">Belongs to the xanthine dehydrogenase family.</text>
</comment>
<evidence type="ECO:0000259" key="16">
    <source>
        <dbReference type="PROSITE" id="PS51745"/>
    </source>
</evidence>
<reference evidence="17 18" key="1">
    <citation type="journal article" date="2015" name="Genome Biol. Evol.">
        <title>Comparative Genomics of a Bacterivorous Green Alga Reveals Evolutionary Causalities and Consequences of Phago-Mixotrophic Mode of Nutrition.</title>
        <authorList>
            <person name="Burns J.A."/>
            <person name="Paasch A."/>
            <person name="Narechania A."/>
            <person name="Kim E."/>
        </authorList>
    </citation>
    <scope>NUCLEOTIDE SEQUENCE [LARGE SCALE GENOMIC DNA]</scope>
    <source>
        <strain evidence="17 18">PLY_AMNH</strain>
    </source>
</reference>
<keyword evidence="9" id="KW-0520">NAD</keyword>
<dbReference type="Gene3D" id="3.10.20.30">
    <property type="match status" value="1"/>
</dbReference>
<dbReference type="Pfam" id="PF20256">
    <property type="entry name" value="MoCoBD_2"/>
    <property type="match status" value="1"/>
</dbReference>
<dbReference type="Pfam" id="PF00941">
    <property type="entry name" value="FAD_binding_5"/>
    <property type="match status" value="1"/>
</dbReference>
<dbReference type="InterPro" id="IPR002888">
    <property type="entry name" value="2Fe-2S-bd"/>
</dbReference>
<dbReference type="Gene3D" id="1.10.150.120">
    <property type="entry name" value="[2Fe-2S]-binding domain"/>
    <property type="match status" value="1"/>
</dbReference>
<evidence type="ECO:0000256" key="6">
    <source>
        <dbReference type="ARBA" id="ARBA00023002"/>
    </source>
</evidence>
<comment type="cofactor">
    <cofactor evidence="13">
        <name>[2Fe-2S] cluster</name>
        <dbReference type="ChEBI" id="CHEBI:190135"/>
    </cofactor>
    <text evidence="13">Binds 2 [2Fe-2S] clusters.</text>
</comment>
<dbReference type="PROSITE" id="PS51085">
    <property type="entry name" value="2FE2S_FER_2"/>
    <property type="match status" value="1"/>
</dbReference>
<dbReference type="InterPro" id="IPR012675">
    <property type="entry name" value="Beta-grasp_dom_sf"/>
</dbReference>
<feature type="binding site" evidence="13">
    <location>
        <position position="302"/>
    </location>
    <ligand>
        <name>[2Fe-2S] cluster</name>
        <dbReference type="ChEBI" id="CHEBI:190135"/>
        <label>2</label>
    </ligand>
</feature>
<evidence type="ECO:0000256" key="8">
    <source>
        <dbReference type="ARBA" id="ARBA00023014"/>
    </source>
</evidence>
<feature type="binding site" evidence="13">
    <location>
        <position position="1042"/>
    </location>
    <ligand>
        <name>Mo-molybdopterin</name>
        <dbReference type="ChEBI" id="CHEBI:71302"/>
    </ligand>
    <ligandPart>
        <name>Mo</name>
        <dbReference type="ChEBI" id="CHEBI:28685"/>
    </ligandPart>
</feature>
<evidence type="ECO:0000256" key="10">
    <source>
        <dbReference type="ARBA" id="ARBA00034078"/>
    </source>
</evidence>
<dbReference type="SUPFAM" id="SSF56003">
    <property type="entry name" value="Molybdenum cofactor-binding domain"/>
    <property type="match status" value="1"/>
</dbReference>
<dbReference type="PIRSF" id="PIRSF000127">
    <property type="entry name" value="Xanthine_DH"/>
    <property type="match status" value="1"/>
</dbReference>
<dbReference type="SUPFAM" id="SSF47741">
    <property type="entry name" value="CO dehydrogenase ISP C-domain like"/>
    <property type="match status" value="1"/>
</dbReference>
<comment type="caution">
    <text evidence="17">The sequence shown here is derived from an EMBL/GenBank/DDBJ whole genome shotgun (WGS) entry which is preliminary data.</text>
</comment>
<dbReference type="PROSITE" id="PS51745">
    <property type="entry name" value="PB1"/>
    <property type="match status" value="1"/>
</dbReference>
<evidence type="ECO:0000256" key="3">
    <source>
        <dbReference type="ARBA" id="ARBA00022505"/>
    </source>
</evidence>
<dbReference type="GO" id="GO:0005506">
    <property type="term" value="F:iron ion binding"/>
    <property type="evidence" value="ECO:0007669"/>
    <property type="project" value="InterPro"/>
</dbReference>
<dbReference type="CDD" id="cd05992">
    <property type="entry name" value="PB1"/>
    <property type="match status" value="1"/>
</dbReference>
<keyword evidence="8 13" id="KW-0411">Iron-sulfur</keyword>
<dbReference type="FunFam" id="3.10.20.30:FF:000012">
    <property type="entry name" value="Xanthine dehydrogenase/oxidase"/>
    <property type="match status" value="1"/>
</dbReference>
<evidence type="ECO:0000259" key="14">
    <source>
        <dbReference type="PROSITE" id="PS51085"/>
    </source>
</evidence>
<evidence type="ECO:0000313" key="18">
    <source>
        <dbReference type="Proteomes" id="UP001190700"/>
    </source>
</evidence>
<keyword evidence="4 13" id="KW-0001">2Fe-2S</keyword>
<dbReference type="Gene3D" id="3.90.1170.50">
    <property type="entry name" value="Aldehyde oxidase/xanthine dehydrogenase, a/b hammerhead"/>
    <property type="match status" value="1"/>
</dbReference>
<comment type="cofactor">
    <cofactor evidence="10">
        <name>[2Fe-2S] cluster</name>
        <dbReference type="ChEBI" id="CHEBI:190135"/>
    </cofactor>
</comment>
<dbReference type="FunFam" id="3.30.365.10:FF:000001">
    <property type="entry name" value="Xanthine dehydrogenase oxidase"/>
    <property type="match status" value="1"/>
</dbReference>
<keyword evidence="12" id="KW-0285">Flavoprotein</keyword>
<feature type="binding site" evidence="13">
    <location>
        <position position="230"/>
    </location>
    <ligand>
        <name>[2Fe-2S] cluster</name>
        <dbReference type="ChEBI" id="CHEBI:190135"/>
        <label>1</label>
    </ligand>
</feature>
<dbReference type="InterPro" id="IPR037165">
    <property type="entry name" value="AldOxase/xan_DH_Mopterin-bd_sf"/>
</dbReference>
<dbReference type="SUPFAM" id="SSF55447">
    <property type="entry name" value="CO dehydrogenase flavoprotein C-terminal domain-like"/>
    <property type="match status" value="1"/>
</dbReference>
<dbReference type="Gene3D" id="3.10.20.90">
    <property type="entry name" value="Phosphatidylinositol 3-kinase Catalytic Subunit, Chain A, domain 1"/>
    <property type="match status" value="1"/>
</dbReference>
<evidence type="ECO:0000256" key="12">
    <source>
        <dbReference type="PIRSR" id="PIRSR000127-2"/>
    </source>
</evidence>
<dbReference type="Proteomes" id="UP001190700">
    <property type="component" value="Unassembled WGS sequence"/>
</dbReference>
<dbReference type="InterPro" id="IPR036683">
    <property type="entry name" value="CO_DH_flav_C_dom_sf"/>
</dbReference>
<keyword evidence="7 13" id="KW-0408">Iron</keyword>
<keyword evidence="5 13" id="KW-0479">Metal-binding</keyword>
<sequence>MTLTLPSADGQGQNVVVYQPILPRLLLAYCSLLCNLPLQDLLIHRAFNPLQPLLLETMGFFRNDPVVVKVKLACTPQVRKMTLTKGVNTPFHELMDLAASRFQGVQLQPTCQFLDADGDQLTVSSDDELRDALEGATSAGSTPIFTMEAAAVKEEDPDAWMVVGSVPSPGEQNPGPQSGSDGLASSNELVFWVNGDKHTLTDPDPSLLLVNYLHSVGLTGTKIGCGEGGCGCCTVTLSKPTTNPSSDAPASEVLSVNSCMRLLCSVDGLEVTTTEGIGSQKEGFHPIQEKIAEGNGSQCGYCTSGWVMNMYSLMESTAEPTASDIEQHFDGNLCRCTGYRPILESFKTFASDGCGHDHSHADACADIEDSGKCQKRCGGQAKACAYKRAPPLSADVAQHRASAKLLHFKEAASGDQWFRPLTLSDLATIQAALPSGADVKLVCANTSIGVAKYFPVGTAQPAPTGPKVTIDIKDVVELQAVSEDAQGMTVGGVVTIAKLITAMEGSKWMTAASDPASSPFGAAVRHLKRVANVQVRNAGSWAGNLMLTKNHPAFGSDIVTVFSALGVTLQVGAADGTRSLMSMEDFFDADLTGKLILAAVLPSNAPAPGSVVHFHTFKTAQRHVNAHAIVNAGFNIVCDAATGKVSKATVVFNGVAKKLLFAHKTEQALIGSPLNTAALTAALAAAHEDVATTGASLDPRHTPDYRNALVDSFVYKLFLHCQASLDPRIASALTPFAAAEDRPVSSGVRSYDTDPAEFPVSKALPKLSAQIQASGEASYVSTMQPAQGLHAAIVYSTKANAKIVTIDPSPALTMPGVKDFVAKADIPAGGNTTLMYSELVFFAAGDTSPCIGVMLGLVLADTHAHALAAAKKVHVVYGAVGGKAGGSPPITSLTMAKAHHTEAPFNQIDAAMRELVMKGGHKRRGLHPRTIPSTPEWVAAVKDGRNPLDVKQGNPAAVIARARGGSNALSSVSTLKGVAVSGAQRHFYMEPQTTFVIPQEDGRLEVWCSTQDAALTQTTLGAVLGIPAHKINVKMRRGGGGFGGKLSRHLPLAAAVAVAALKHGVQVHGLNERVDDLTVTGGREAMEVDYDVAYTSDGIINSLSMTLNIDAGWSLSDTVGDQAMGCAFADNVYFTEHFEAKGNLYYTNTPLNTSQRAPGVVQSILAHETVLEHVAHELGLPMSQVQEANFYKVGESTPAGEIIGSDTFNWTIPTLWGKLKTDAKVAERQQAVDAFNKANRWKKRGLASTPTKYIMGIDFYHSGATVNVYPDGSVEIAHGGAEVGQGINTKAAQVAAYTLGCPLESVIVSDLDTSKVPNNTCTGGSGTSECTSAAVKEACATVAQRLAKYTSAGKSWADAVTAAITDAVCLSATGWYVAPKPEHGASTYATYGACCSEVEIDVLTGEVQVLRTDIVMDQGTSLNPDIDIGQIEGGFIMALGYVLTEEVLIGKEGEQLNLGTWEYKIPSAYDIPIEFNVQLLKATPNPSGVLHSKASAEPVMATVSSVYFAVKNAMYAARAEKGVADYFSMSVPITVQKIQQGCMVTHADFKL</sequence>
<dbReference type="Pfam" id="PF02738">
    <property type="entry name" value="MoCoBD_1"/>
    <property type="match status" value="1"/>
</dbReference>
<feature type="domain" description="FAD-binding PCMH-type" evidence="15">
    <location>
        <begin position="410"/>
        <end position="606"/>
    </location>
</feature>
<evidence type="ECO:0000259" key="15">
    <source>
        <dbReference type="PROSITE" id="PS51387"/>
    </source>
</evidence>
<dbReference type="InterPro" id="IPR008274">
    <property type="entry name" value="AldOxase/xan_DH_MoCoBD1"/>
</dbReference>
<accession>A0AAE0LM15</accession>
<dbReference type="InterPro" id="IPR016167">
    <property type="entry name" value="FAD-bd_PCMH_sub1"/>
</dbReference>
<dbReference type="SMART" id="SM01008">
    <property type="entry name" value="Ald_Xan_dh_C"/>
    <property type="match status" value="1"/>
</dbReference>
<feature type="binding site" evidence="13">
    <location>
        <position position="299"/>
    </location>
    <ligand>
        <name>[2Fe-2S] cluster</name>
        <dbReference type="ChEBI" id="CHEBI:190135"/>
        <label>2</label>
    </ligand>
</feature>
<keyword evidence="18" id="KW-1185">Reference proteome</keyword>
<keyword evidence="12" id="KW-0274">FAD</keyword>
<evidence type="ECO:0000256" key="11">
    <source>
        <dbReference type="PIRSR" id="PIRSR000127-1"/>
    </source>
</evidence>
<dbReference type="InterPro" id="IPR002346">
    <property type="entry name" value="Mopterin_DH_FAD-bd"/>
</dbReference>
<feature type="binding site" evidence="13">
    <location>
        <position position="1156"/>
    </location>
    <ligand>
        <name>Mo-molybdopterin</name>
        <dbReference type="ChEBI" id="CHEBI:71302"/>
    </ligand>
    <ligandPart>
        <name>Mo</name>
        <dbReference type="ChEBI" id="CHEBI:28685"/>
    </ligandPart>
</feature>
<dbReference type="InterPro" id="IPR016169">
    <property type="entry name" value="FAD-bd_PCMH_sub2"/>
</dbReference>
<evidence type="ECO:0000256" key="5">
    <source>
        <dbReference type="ARBA" id="ARBA00022723"/>
    </source>
</evidence>
<dbReference type="InterPro" id="IPR000270">
    <property type="entry name" value="PB1_dom"/>
</dbReference>
<dbReference type="SUPFAM" id="SSF54277">
    <property type="entry name" value="CAD &amp; PB1 domains"/>
    <property type="match status" value="1"/>
</dbReference>
<feature type="binding site" evidence="12">
    <location>
        <position position="597"/>
    </location>
    <ligand>
        <name>FAD</name>
        <dbReference type="ChEBI" id="CHEBI:57692"/>
    </ligand>
</feature>
<dbReference type="InterPro" id="IPR046867">
    <property type="entry name" value="AldOxase/xan_DH_MoCoBD2"/>
</dbReference>
<dbReference type="InterPro" id="IPR016166">
    <property type="entry name" value="FAD-bd_PCMH"/>
</dbReference>
<evidence type="ECO:0000256" key="7">
    <source>
        <dbReference type="ARBA" id="ARBA00023004"/>
    </source>
</evidence>
<name>A0AAE0LM15_9CHLO</name>
<dbReference type="SUPFAM" id="SSF54292">
    <property type="entry name" value="2Fe-2S ferredoxin-like"/>
    <property type="match status" value="1"/>
</dbReference>
<organism evidence="17 18">
    <name type="scientific">Cymbomonas tetramitiformis</name>
    <dbReference type="NCBI Taxonomy" id="36881"/>
    <lineage>
        <taxon>Eukaryota</taxon>
        <taxon>Viridiplantae</taxon>
        <taxon>Chlorophyta</taxon>
        <taxon>Pyramimonadophyceae</taxon>
        <taxon>Pyramimonadales</taxon>
        <taxon>Pyramimonadaceae</taxon>
        <taxon>Cymbomonas</taxon>
    </lineage>
</organism>
<comment type="cofactor">
    <cofactor evidence="1 12">
        <name>FAD</name>
        <dbReference type="ChEBI" id="CHEBI:57692"/>
    </cofactor>
</comment>
<feature type="binding site" evidence="12">
    <location>
        <begin position="441"/>
        <end position="448"/>
    </location>
    <ligand>
        <name>FAD</name>
        <dbReference type="ChEBI" id="CHEBI:57692"/>
    </ligand>
</feature>
<dbReference type="InterPro" id="IPR005107">
    <property type="entry name" value="CO_DH_flav_C"/>
</dbReference>
<evidence type="ECO:0000313" key="17">
    <source>
        <dbReference type="EMBL" id="KAK3289624.1"/>
    </source>
</evidence>
<feature type="binding site" evidence="13">
    <location>
        <position position="334"/>
    </location>
    <ligand>
        <name>[2Fe-2S] cluster</name>
        <dbReference type="ChEBI" id="CHEBI:190135"/>
        <label>2</label>
    </ligand>
</feature>
<dbReference type="Pfam" id="PF01799">
    <property type="entry name" value="Fer2_2"/>
    <property type="match status" value="1"/>
</dbReference>
<dbReference type="FunFam" id="3.30.365.10:FF:000002">
    <property type="entry name" value="Xanthine dehydrogenase oxidase"/>
    <property type="match status" value="1"/>
</dbReference>
<dbReference type="PANTHER" id="PTHR11908">
    <property type="entry name" value="XANTHINE DEHYDROGENASE"/>
    <property type="match status" value="1"/>
</dbReference>
<evidence type="ECO:0000256" key="4">
    <source>
        <dbReference type="ARBA" id="ARBA00022714"/>
    </source>
</evidence>
<feature type="binding site" evidence="13">
    <location>
        <position position="1324"/>
    </location>
    <ligand>
        <name>Mo-molybdopterin</name>
        <dbReference type="ChEBI" id="CHEBI:71302"/>
    </ligand>
    <ligandPart>
        <name>Mo</name>
        <dbReference type="ChEBI" id="CHEBI:28685"/>
    </ligandPart>
</feature>
<dbReference type="Gene3D" id="3.30.465.10">
    <property type="match status" value="1"/>
</dbReference>
<dbReference type="SUPFAM" id="SSF56176">
    <property type="entry name" value="FAD-binding/transporter-associated domain-like"/>
    <property type="match status" value="1"/>
</dbReference>
<feature type="binding site" evidence="13">
    <location>
        <position position="225"/>
    </location>
    <ligand>
        <name>[2Fe-2S] cluster</name>
        <dbReference type="ChEBI" id="CHEBI:190135"/>
        <label>1</label>
    </ligand>
</feature>
<dbReference type="SUPFAM" id="SSF54665">
    <property type="entry name" value="CO dehydrogenase molybdoprotein N-domain-like"/>
    <property type="match status" value="1"/>
</dbReference>
<evidence type="ECO:0000256" key="13">
    <source>
        <dbReference type="PIRSR" id="PIRSR000127-3"/>
    </source>
</evidence>
<dbReference type="Pfam" id="PF03450">
    <property type="entry name" value="CO_deh_flav_C"/>
    <property type="match status" value="1"/>
</dbReference>
<dbReference type="GO" id="GO:0051537">
    <property type="term" value="F:2 iron, 2 sulfur cluster binding"/>
    <property type="evidence" value="ECO:0007669"/>
    <property type="project" value="UniProtKB-KW"/>
</dbReference>
<gene>
    <name evidence="17" type="ORF">CYMTET_2955</name>
</gene>
<dbReference type="InterPro" id="IPR001041">
    <property type="entry name" value="2Fe-2S_ferredoxin-type"/>
</dbReference>
<dbReference type="SMART" id="SM01092">
    <property type="entry name" value="CO_deh_flav_C"/>
    <property type="match status" value="1"/>
</dbReference>
<dbReference type="InterPro" id="IPR000674">
    <property type="entry name" value="Ald_Oxase/Xan_DH_a/b"/>
</dbReference>
<dbReference type="Pfam" id="PF01315">
    <property type="entry name" value="Ald_Xan_dh_C"/>
    <property type="match status" value="1"/>
</dbReference>
<dbReference type="EMBL" id="LGRX02000068">
    <property type="protein sequence ID" value="KAK3289624.1"/>
    <property type="molecule type" value="Genomic_DNA"/>
</dbReference>
<dbReference type="InterPro" id="IPR036856">
    <property type="entry name" value="Ald_Oxase/Xan_DH_a/b_sf"/>
</dbReference>
<feature type="binding site" evidence="12">
    <location>
        <begin position="540"/>
        <end position="544"/>
    </location>
    <ligand>
        <name>FAD</name>
        <dbReference type="ChEBI" id="CHEBI:57692"/>
    </ligand>
</feature>
<feature type="domain" description="2Fe-2S ferredoxin-type" evidence="14">
    <location>
        <begin position="187"/>
        <end position="277"/>
    </location>
</feature>
<dbReference type="PANTHER" id="PTHR11908:SF132">
    <property type="entry name" value="ALDEHYDE OXIDASE 1-RELATED"/>
    <property type="match status" value="1"/>
</dbReference>
<dbReference type="InterPro" id="IPR016208">
    <property type="entry name" value="Ald_Oxase/xanthine_DH-like"/>
</dbReference>
<feature type="binding site" evidence="13">
    <location>
        <position position="1011"/>
    </location>
    <ligand>
        <name>Mo-molybdopterin</name>
        <dbReference type="ChEBI" id="CHEBI:71302"/>
    </ligand>
    <ligandPart>
        <name>Mo</name>
        <dbReference type="ChEBI" id="CHEBI:28685"/>
    </ligandPart>
</feature>
<keyword evidence="6" id="KW-0560">Oxidoreductase</keyword>
<feature type="active site" description="Proton acceptor" evidence="11">
    <location>
        <position position="1497"/>
    </location>
</feature>
<evidence type="ECO:0000256" key="9">
    <source>
        <dbReference type="ARBA" id="ARBA00023027"/>
    </source>
</evidence>
<dbReference type="GO" id="GO:0016491">
    <property type="term" value="F:oxidoreductase activity"/>
    <property type="evidence" value="ECO:0007669"/>
    <property type="project" value="UniProtKB-KW"/>
</dbReference>
<dbReference type="Gene3D" id="3.30.365.10">
    <property type="entry name" value="Aldehyde oxidase/xanthine dehydrogenase, molybdopterin binding domain"/>
    <property type="match status" value="4"/>
</dbReference>
<feature type="binding site" evidence="13">
    <location>
        <position position="336"/>
    </location>
    <ligand>
        <name>[2Fe-2S] cluster</name>
        <dbReference type="ChEBI" id="CHEBI:190135"/>
        <label>2</label>
    </ligand>
</feature>
<evidence type="ECO:0000256" key="2">
    <source>
        <dbReference type="ARBA" id="ARBA00006849"/>
    </source>
</evidence>
<keyword evidence="3 13" id="KW-0500">Molybdenum</keyword>
<dbReference type="InterPro" id="IPR036318">
    <property type="entry name" value="FAD-bd_PCMH-like_sf"/>
</dbReference>
<dbReference type="Gene3D" id="3.30.390.50">
    <property type="entry name" value="CO dehydrogenase flavoprotein, C-terminal domain"/>
    <property type="match status" value="1"/>
</dbReference>
<comment type="cofactor">
    <cofactor evidence="13">
        <name>Mo-molybdopterin</name>
        <dbReference type="ChEBI" id="CHEBI:71302"/>
    </cofactor>
    <text evidence="13">Binds 1 Mo-molybdopterin (Mo-MPT) cofactor per subunit.</text>
</comment>
<feature type="binding site" evidence="13">
    <location>
        <position position="233"/>
    </location>
    <ligand>
        <name>[2Fe-2S] cluster</name>
        <dbReference type="ChEBI" id="CHEBI:190135"/>
        <label>1</label>
    </ligand>
</feature>
<dbReference type="Gene3D" id="3.30.43.10">
    <property type="entry name" value="Uridine Diphospho-n-acetylenolpyruvylglucosamine Reductase, domain 2"/>
    <property type="match status" value="1"/>
</dbReference>
<dbReference type="GO" id="GO:0071949">
    <property type="term" value="F:FAD binding"/>
    <property type="evidence" value="ECO:0007669"/>
    <property type="project" value="InterPro"/>
</dbReference>
<protein>
    <submittedName>
        <fullName evidence="17">Uncharacterized protein</fullName>
    </submittedName>
</protein>
<dbReference type="InterPro" id="IPR036010">
    <property type="entry name" value="2Fe-2S_ferredoxin-like_sf"/>
</dbReference>
<proteinExistence type="inferred from homology"/>
<dbReference type="PROSITE" id="PS51387">
    <property type="entry name" value="FAD_PCMH"/>
    <property type="match status" value="1"/>
</dbReference>
<dbReference type="Pfam" id="PF00111">
    <property type="entry name" value="Fer2"/>
    <property type="match status" value="1"/>
</dbReference>
<dbReference type="InterPro" id="IPR053793">
    <property type="entry name" value="PB1-like"/>
</dbReference>
<feature type="domain" description="PB1" evidence="16">
    <location>
        <begin position="65"/>
        <end position="149"/>
    </location>
</feature>
<dbReference type="InterPro" id="IPR036884">
    <property type="entry name" value="2Fe-2S-bd_dom_sf"/>
</dbReference>